<geneLocation type="plasmid" evidence="3">
    <name>pp88_i</name>
</geneLocation>
<dbReference type="Proteomes" id="UP000236447">
    <property type="component" value="Plasmid pP88_i"/>
</dbReference>
<evidence type="ECO:0000313" key="3">
    <source>
        <dbReference type="Proteomes" id="UP000236447"/>
    </source>
</evidence>
<reference evidence="2 3" key="1">
    <citation type="journal article" date="2017" name="Front. Microbiol.">
        <title>Phaeobacter piscinae sp. nov., a species of the Roseobacter group and potential aquaculture probiont.</title>
        <authorList>
            <person name="Sonnenschein E.C."/>
            <person name="Phippen C.B.W."/>
            <person name="Nielsen K.F."/>
            <person name="Mateiu R.V."/>
            <person name="Melchiorsen J."/>
            <person name="Gram L."/>
            <person name="Overmann J."/>
            <person name="Freese H.M."/>
        </authorList>
    </citation>
    <scope>NUCLEOTIDE SEQUENCE [LARGE SCALE GENOMIC DNA]</scope>
    <source>
        <strain evidence="2 3">P88</strain>
        <plasmid evidence="3">pp88_i</plasmid>
    </source>
</reference>
<keyword evidence="1" id="KW-0472">Membrane</keyword>
<dbReference type="AlphaFoldDB" id="A0A2I7KHE5"/>
<protein>
    <submittedName>
        <fullName evidence="2">Uncharacterized protein</fullName>
    </submittedName>
</protein>
<evidence type="ECO:0000313" key="2">
    <source>
        <dbReference type="EMBL" id="AUR02018.1"/>
    </source>
</evidence>
<keyword evidence="2" id="KW-0614">Plasmid</keyword>
<evidence type="ECO:0000256" key="1">
    <source>
        <dbReference type="SAM" id="Phobius"/>
    </source>
</evidence>
<dbReference type="EMBL" id="CP010734">
    <property type="protein sequence ID" value="AUR02018.1"/>
    <property type="molecule type" value="Genomic_DNA"/>
</dbReference>
<feature type="transmembrane region" description="Helical" evidence="1">
    <location>
        <begin position="6"/>
        <end position="28"/>
    </location>
</feature>
<organism evidence="2 3">
    <name type="scientific">Phaeobacter inhibens</name>
    <dbReference type="NCBI Taxonomy" id="221822"/>
    <lineage>
        <taxon>Bacteria</taxon>
        <taxon>Pseudomonadati</taxon>
        <taxon>Pseudomonadota</taxon>
        <taxon>Alphaproteobacteria</taxon>
        <taxon>Rhodobacterales</taxon>
        <taxon>Roseobacteraceae</taxon>
        <taxon>Phaeobacter</taxon>
    </lineage>
</organism>
<gene>
    <name evidence="2" type="ORF">PhaeoP88_04706</name>
</gene>
<keyword evidence="1" id="KW-1133">Transmembrane helix</keyword>
<keyword evidence="1" id="KW-0812">Transmembrane</keyword>
<name>A0A2I7KHE5_9RHOB</name>
<sequence>MMLITITAWLLGIIVAGAVFLLWAYWFLKGAFDHF</sequence>
<proteinExistence type="predicted"/>
<accession>A0A2I7KHE5</accession>
<reference evidence="2 3" key="2">
    <citation type="journal article" date="2017" name="Genome Biol. Evol.">
        <title>Trajectories and Drivers of Genome Evolution in Surface-Associated Marine Phaeobacter.</title>
        <authorList>
            <person name="Freese H.M."/>
            <person name="Sikorski J."/>
            <person name="Bunk B."/>
            <person name="Scheuner C."/>
            <person name="Meier-Kolthoff J.P."/>
            <person name="Sproer C."/>
            <person name="Gram L."/>
            <person name="Overmann J."/>
        </authorList>
    </citation>
    <scope>NUCLEOTIDE SEQUENCE [LARGE SCALE GENOMIC DNA]</scope>
    <source>
        <strain evidence="2 3">P88</strain>
        <plasmid evidence="3">pp88_i</plasmid>
    </source>
</reference>